<evidence type="ECO:0000313" key="3">
    <source>
        <dbReference type="EMBL" id="SCF17824.1"/>
    </source>
</evidence>
<feature type="chain" id="PRO_5038595426" description="PknH-like extracellular domain-containing protein" evidence="2">
    <location>
        <begin position="24"/>
        <end position="233"/>
    </location>
</feature>
<feature type="region of interest" description="Disordered" evidence="1">
    <location>
        <begin position="32"/>
        <end position="61"/>
    </location>
</feature>
<dbReference type="Proteomes" id="UP000198243">
    <property type="component" value="Chromosome I"/>
</dbReference>
<evidence type="ECO:0000256" key="2">
    <source>
        <dbReference type="SAM" id="SignalP"/>
    </source>
</evidence>
<dbReference type="AlphaFoldDB" id="A0A1C4YAV2"/>
<evidence type="ECO:0008006" key="5">
    <source>
        <dbReference type="Google" id="ProtNLM"/>
    </source>
</evidence>
<dbReference type="RefSeq" id="WP_157743339.1">
    <property type="nucleotide sequence ID" value="NZ_LT607412.1"/>
</dbReference>
<dbReference type="EMBL" id="LT607412">
    <property type="protein sequence ID" value="SCF17824.1"/>
    <property type="molecule type" value="Genomic_DNA"/>
</dbReference>
<evidence type="ECO:0000256" key="1">
    <source>
        <dbReference type="SAM" id="MobiDB-lite"/>
    </source>
</evidence>
<gene>
    <name evidence="3" type="ORF">GA0070607_6506</name>
</gene>
<protein>
    <recommendedName>
        <fullName evidence="5">PknH-like extracellular domain-containing protein</fullName>
    </recommendedName>
</protein>
<feature type="signal peptide" evidence="2">
    <location>
        <begin position="1"/>
        <end position="23"/>
    </location>
</feature>
<keyword evidence="4" id="KW-1185">Reference proteome</keyword>
<dbReference type="OrthoDB" id="3372018at2"/>
<feature type="compositionally biased region" description="Low complexity" evidence="1">
    <location>
        <begin position="32"/>
        <end position="42"/>
    </location>
</feature>
<accession>A0A1C4YAV2</accession>
<dbReference type="PROSITE" id="PS51257">
    <property type="entry name" value="PROKAR_LIPOPROTEIN"/>
    <property type="match status" value="1"/>
</dbReference>
<organism evidence="3 4">
    <name type="scientific">Micromonospora coriariae</name>
    <dbReference type="NCBI Taxonomy" id="285665"/>
    <lineage>
        <taxon>Bacteria</taxon>
        <taxon>Bacillati</taxon>
        <taxon>Actinomycetota</taxon>
        <taxon>Actinomycetes</taxon>
        <taxon>Micromonosporales</taxon>
        <taxon>Micromonosporaceae</taxon>
        <taxon>Micromonospora</taxon>
    </lineage>
</organism>
<name>A0A1C4YAV2_9ACTN</name>
<proteinExistence type="predicted"/>
<reference evidence="4" key="1">
    <citation type="submission" date="2016-06" db="EMBL/GenBank/DDBJ databases">
        <authorList>
            <person name="Varghese N."/>
            <person name="Submissions Spin"/>
        </authorList>
    </citation>
    <scope>NUCLEOTIDE SEQUENCE [LARGE SCALE GENOMIC DNA]</scope>
    <source>
        <strain evidence="4">DSM 44875</strain>
    </source>
</reference>
<sequence length="233" mass="25337">MRRPVVPIILSLLVVGGLTACGAAEPAEAQWQAAAAPASPTAKPAPPPPRPAPKNKEEAGRQAQLALVDLSTFRQETTEHTSENSDDWRLRSLCRDILPSDRLASAGRERRWVKSPIWIRQHVVGYLTVPGRKLIGELRTVLKTCRSYRTGEGRTATIVPWTPAGVPANPDVVTFCERQQTDDGPVSQCTIMMARGSYVLNLDASDGDGDLKKSQAMVAKLYPLVTEAFVKAT</sequence>
<feature type="compositionally biased region" description="Pro residues" evidence="1">
    <location>
        <begin position="43"/>
        <end position="52"/>
    </location>
</feature>
<evidence type="ECO:0000313" key="4">
    <source>
        <dbReference type="Proteomes" id="UP000198243"/>
    </source>
</evidence>
<keyword evidence="2" id="KW-0732">Signal</keyword>